<keyword evidence="3" id="KW-1133">Transmembrane helix</keyword>
<dbReference type="KEGG" id="dde:Dde_1822"/>
<dbReference type="PANTHER" id="PTHR12151">
    <property type="entry name" value="ELECTRON TRANSPORT PROTIN SCO1/SENC FAMILY MEMBER"/>
    <property type="match status" value="1"/>
</dbReference>
<evidence type="ECO:0000256" key="3">
    <source>
        <dbReference type="SAM" id="Phobius"/>
    </source>
</evidence>
<dbReference type="SUPFAM" id="SSF52833">
    <property type="entry name" value="Thioredoxin-like"/>
    <property type="match status" value="1"/>
</dbReference>
<dbReference type="RefSeq" id="WP_011367746.1">
    <property type="nucleotide sequence ID" value="NC_007519.1"/>
</dbReference>
<evidence type="ECO:0000313" key="6">
    <source>
        <dbReference type="Proteomes" id="UP000002710"/>
    </source>
</evidence>
<dbReference type="AlphaFoldDB" id="Q310M7"/>
<dbReference type="STRING" id="207559.Dde_1822"/>
<keyword evidence="4" id="KW-0732">Signal</keyword>
<evidence type="ECO:0000256" key="1">
    <source>
        <dbReference type="ARBA" id="ARBA00010996"/>
    </source>
</evidence>
<dbReference type="eggNOG" id="COG1999">
    <property type="taxonomic scope" value="Bacteria"/>
</dbReference>
<feature type="signal peptide" evidence="4">
    <location>
        <begin position="1"/>
        <end position="26"/>
    </location>
</feature>
<dbReference type="CDD" id="cd02968">
    <property type="entry name" value="SCO"/>
    <property type="match status" value="1"/>
</dbReference>
<feature type="transmembrane region" description="Helical" evidence="3">
    <location>
        <begin position="286"/>
        <end position="306"/>
    </location>
</feature>
<dbReference type="InterPro" id="IPR036249">
    <property type="entry name" value="Thioredoxin-like_sf"/>
</dbReference>
<dbReference type="Pfam" id="PF02630">
    <property type="entry name" value="SCO1-SenC"/>
    <property type="match status" value="1"/>
</dbReference>
<protein>
    <submittedName>
        <fullName evidence="5">Copper delivery protein (Cytochrome c oxidase assembly)</fullName>
    </submittedName>
</protein>
<evidence type="ECO:0000256" key="4">
    <source>
        <dbReference type="SAM" id="SignalP"/>
    </source>
</evidence>
<comment type="similarity">
    <text evidence="1">Belongs to the SCO1/2 family.</text>
</comment>
<dbReference type="Proteomes" id="UP000002710">
    <property type="component" value="Chromosome"/>
</dbReference>
<sequence length="313" mass="33903">MKMPALLSIAAVVVFCLLAITGIPAAAEEHTAHTMQNPEARPAAVPHAVTGHGHEDTGHEAHTAAEGMPQKEDAHVHPSASAAPQAAEVDEKLGQYVPEGLSFTDSQGRVVDIRSVMDKPTIVAPVYYSCPTVCNILMSSIASVLPGVTLTPGKDYKVLSVSFDELDTPELAARKKANYMQALDNAFPPEAWLFLTGDKHNIDAFMDSIGFRFQRQGRDFIHPVVLVAVSPEGKIVRYLYGSGFLPFDITMAATEAAEGKVGLSVKRVLAYCFTYDPEGKRYVFDFMRIAGIVVLSGIALFLFLLLRGGKKRN</sequence>
<proteinExistence type="inferred from homology"/>
<dbReference type="InterPro" id="IPR003782">
    <property type="entry name" value="SCO1/SenC"/>
</dbReference>
<organism evidence="5 6">
    <name type="scientific">Oleidesulfovibrio alaskensis (strain ATCC BAA-1058 / DSM 17464 / G20)</name>
    <name type="common">Desulfovibrio alaskensis</name>
    <dbReference type="NCBI Taxonomy" id="207559"/>
    <lineage>
        <taxon>Bacteria</taxon>
        <taxon>Pseudomonadati</taxon>
        <taxon>Thermodesulfobacteriota</taxon>
        <taxon>Desulfovibrionia</taxon>
        <taxon>Desulfovibrionales</taxon>
        <taxon>Desulfovibrionaceae</taxon>
        <taxon>Oleidesulfovibrio</taxon>
    </lineage>
</organism>
<keyword evidence="6" id="KW-1185">Reference proteome</keyword>
<feature type="region of interest" description="Disordered" evidence="2">
    <location>
        <begin position="48"/>
        <end position="70"/>
    </location>
</feature>
<keyword evidence="3" id="KW-0472">Membrane</keyword>
<accession>Q310M7</accession>
<evidence type="ECO:0000313" key="5">
    <source>
        <dbReference type="EMBL" id="ABB38619.1"/>
    </source>
</evidence>
<keyword evidence="3" id="KW-0812">Transmembrane</keyword>
<dbReference type="Gene3D" id="3.40.30.10">
    <property type="entry name" value="Glutaredoxin"/>
    <property type="match status" value="1"/>
</dbReference>
<feature type="compositionally biased region" description="Basic and acidic residues" evidence="2">
    <location>
        <begin position="52"/>
        <end position="70"/>
    </location>
</feature>
<name>Q310M7_OLEA2</name>
<gene>
    <name evidence="5" type="ordered locus">Dde_1822</name>
</gene>
<dbReference type="PANTHER" id="PTHR12151:SF8">
    <property type="entry name" value="THIOREDOXIN DOMAIN-CONTAINING PROTEIN"/>
    <property type="match status" value="1"/>
</dbReference>
<dbReference type="HOGENOM" id="CLU_058434_1_0_7"/>
<dbReference type="EMBL" id="CP000112">
    <property type="protein sequence ID" value="ABB38619.1"/>
    <property type="molecule type" value="Genomic_DNA"/>
</dbReference>
<reference evidence="5 6" key="1">
    <citation type="journal article" date="2011" name="J. Bacteriol.">
        <title>Complete genome sequence and updated annotation of Desulfovibrio alaskensis G20.</title>
        <authorList>
            <person name="Hauser L.J."/>
            <person name="Land M.L."/>
            <person name="Brown S.D."/>
            <person name="Larimer F."/>
            <person name="Keller K.L."/>
            <person name="Rapp-Giles B.J."/>
            <person name="Price M.N."/>
            <person name="Lin M."/>
            <person name="Bruce D.C."/>
            <person name="Detter J.C."/>
            <person name="Tapia R."/>
            <person name="Han C.S."/>
            <person name="Goodwin L.A."/>
            <person name="Cheng J.F."/>
            <person name="Pitluck S."/>
            <person name="Copeland A."/>
            <person name="Lucas S."/>
            <person name="Nolan M."/>
            <person name="Lapidus A.L."/>
            <person name="Palumbo A.V."/>
            <person name="Wall J.D."/>
        </authorList>
    </citation>
    <scope>NUCLEOTIDE SEQUENCE [LARGE SCALE GENOMIC DNA]</scope>
    <source>
        <strain evidence="6">ATCC BAA 1058 / DSM 17464 / G20</strain>
    </source>
</reference>
<feature type="chain" id="PRO_5004219759" evidence="4">
    <location>
        <begin position="27"/>
        <end position="313"/>
    </location>
</feature>
<evidence type="ECO:0000256" key="2">
    <source>
        <dbReference type="SAM" id="MobiDB-lite"/>
    </source>
</evidence>